<keyword evidence="2" id="KW-1185">Reference proteome</keyword>
<gene>
    <name evidence="1" type="ORF">NDU88_005210</name>
</gene>
<proteinExistence type="predicted"/>
<evidence type="ECO:0000313" key="1">
    <source>
        <dbReference type="EMBL" id="KAJ1085077.1"/>
    </source>
</evidence>
<comment type="caution">
    <text evidence="1">The sequence shown here is derived from an EMBL/GenBank/DDBJ whole genome shotgun (WGS) entry which is preliminary data.</text>
</comment>
<dbReference type="Proteomes" id="UP001066276">
    <property type="component" value="Chromosome 12"/>
</dbReference>
<evidence type="ECO:0000313" key="2">
    <source>
        <dbReference type="Proteomes" id="UP001066276"/>
    </source>
</evidence>
<sequence>MHVNGESLGPYEEFGPGSSLVVLLGFEALINGVSDDEKIFADGTGKSMDGVIVVATVDETMVTVVEVVVDESVVNGEVVIDSGLECFPVLVIDGFEEEV</sequence>
<accession>A0AAV7L0K3</accession>
<organism evidence="1 2">
    <name type="scientific">Pleurodeles waltl</name>
    <name type="common">Iberian ribbed newt</name>
    <dbReference type="NCBI Taxonomy" id="8319"/>
    <lineage>
        <taxon>Eukaryota</taxon>
        <taxon>Metazoa</taxon>
        <taxon>Chordata</taxon>
        <taxon>Craniata</taxon>
        <taxon>Vertebrata</taxon>
        <taxon>Euteleostomi</taxon>
        <taxon>Amphibia</taxon>
        <taxon>Batrachia</taxon>
        <taxon>Caudata</taxon>
        <taxon>Salamandroidea</taxon>
        <taxon>Salamandridae</taxon>
        <taxon>Pleurodelinae</taxon>
        <taxon>Pleurodeles</taxon>
    </lineage>
</organism>
<name>A0AAV7L0K3_PLEWA</name>
<dbReference type="AlphaFoldDB" id="A0AAV7L0K3"/>
<reference evidence="1" key="1">
    <citation type="journal article" date="2022" name="bioRxiv">
        <title>Sequencing and chromosome-scale assembly of the giantPleurodeles waltlgenome.</title>
        <authorList>
            <person name="Brown T."/>
            <person name="Elewa A."/>
            <person name="Iarovenko S."/>
            <person name="Subramanian E."/>
            <person name="Araus A.J."/>
            <person name="Petzold A."/>
            <person name="Susuki M."/>
            <person name="Suzuki K.-i.T."/>
            <person name="Hayashi T."/>
            <person name="Toyoda A."/>
            <person name="Oliveira C."/>
            <person name="Osipova E."/>
            <person name="Leigh N.D."/>
            <person name="Simon A."/>
            <person name="Yun M.H."/>
        </authorList>
    </citation>
    <scope>NUCLEOTIDE SEQUENCE</scope>
    <source>
        <strain evidence="1">20211129_DDA</strain>
        <tissue evidence="1">Liver</tissue>
    </source>
</reference>
<dbReference type="EMBL" id="JANPWB010000016">
    <property type="protein sequence ID" value="KAJ1085077.1"/>
    <property type="molecule type" value="Genomic_DNA"/>
</dbReference>
<protein>
    <submittedName>
        <fullName evidence="1">Uncharacterized protein</fullName>
    </submittedName>
</protein>